<keyword evidence="4" id="KW-0342">GTP-binding</keyword>
<proteinExistence type="predicted"/>
<dbReference type="Gene3D" id="3.90.550.10">
    <property type="entry name" value="Spore Coat Polysaccharide Biosynthesis Protein SpsA, Chain A"/>
    <property type="match status" value="1"/>
</dbReference>
<reference evidence="6 7" key="1">
    <citation type="submission" date="2020-10" db="EMBL/GenBank/DDBJ databases">
        <title>Ca. Dormibacterota MAGs.</title>
        <authorList>
            <person name="Montgomery K."/>
        </authorList>
    </citation>
    <scope>NUCLEOTIDE SEQUENCE [LARGE SCALE GENOMIC DNA]</scope>
    <source>
        <strain evidence="6">SC8811_S16_3</strain>
    </source>
</reference>
<dbReference type="EC" id="2.7.7.68" evidence="6"/>
<keyword evidence="2 6" id="KW-0548">Nucleotidyltransferase</keyword>
<evidence type="ECO:0000256" key="2">
    <source>
        <dbReference type="ARBA" id="ARBA00022695"/>
    </source>
</evidence>
<dbReference type="InterPro" id="IPR029044">
    <property type="entry name" value="Nucleotide-diphossugar_trans"/>
</dbReference>
<dbReference type="SUPFAM" id="SSF53448">
    <property type="entry name" value="Nucleotide-diphospho-sugar transferases"/>
    <property type="match status" value="1"/>
</dbReference>
<comment type="caution">
    <text evidence="6">The sequence shown here is derived from an EMBL/GenBank/DDBJ whole genome shotgun (WGS) entry which is preliminary data.</text>
</comment>
<sequence>MSGSAETVWAIVLIKDFGSAKERLSAALPSGERRDLARRNAELALAAAGAASHVLAVCGGLEAAELARLAGVEVLLEARPAGQNPAARLGIDFARQRGAAAVLLLSSDLPLIRRGDIAELLAQARTLGEPAVLAAPATGRGGTNALYLCPPDAIDLHFGDDSLPKFQADADRRGVVFALFESPALALDLDEPADLAQLAEPRFRESVDPGESRFIGPQRENRGPGAPDGDSAPRTGGSAPQGA</sequence>
<evidence type="ECO:0000256" key="3">
    <source>
        <dbReference type="ARBA" id="ARBA00022741"/>
    </source>
</evidence>
<keyword evidence="1 6" id="KW-0808">Transferase</keyword>
<dbReference type="GO" id="GO:0043814">
    <property type="term" value="F:phospholactate guanylyltransferase activity"/>
    <property type="evidence" value="ECO:0007669"/>
    <property type="project" value="UniProtKB-EC"/>
</dbReference>
<gene>
    <name evidence="6" type="primary">cofC</name>
    <name evidence="6" type="ORF">JF888_09810</name>
</gene>
<dbReference type="Pfam" id="PF01983">
    <property type="entry name" value="CofC"/>
    <property type="match status" value="1"/>
</dbReference>
<accession>A0A934KH57</accession>
<feature type="compositionally biased region" description="Basic and acidic residues" evidence="5">
    <location>
        <begin position="201"/>
        <end position="211"/>
    </location>
</feature>
<evidence type="ECO:0000256" key="5">
    <source>
        <dbReference type="SAM" id="MobiDB-lite"/>
    </source>
</evidence>
<dbReference type="PANTHER" id="PTHR40392">
    <property type="entry name" value="2-PHOSPHO-L-LACTATE GUANYLYLTRANSFERASE"/>
    <property type="match status" value="1"/>
</dbReference>
<dbReference type="NCBIfam" id="TIGR03552">
    <property type="entry name" value="F420_cofC"/>
    <property type="match status" value="1"/>
</dbReference>
<evidence type="ECO:0000256" key="1">
    <source>
        <dbReference type="ARBA" id="ARBA00022679"/>
    </source>
</evidence>
<dbReference type="Proteomes" id="UP000620075">
    <property type="component" value="Unassembled WGS sequence"/>
</dbReference>
<protein>
    <submittedName>
        <fullName evidence="6">2-phospho-L-lactate guanylyltransferase</fullName>
        <ecNumber evidence="6">2.7.7.68</ecNumber>
    </submittedName>
</protein>
<evidence type="ECO:0000313" key="6">
    <source>
        <dbReference type="EMBL" id="MBJ7603467.1"/>
    </source>
</evidence>
<feature type="region of interest" description="Disordered" evidence="5">
    <location>
        <begin position="200"/>
        <end position="243"/>
    </location>
</feature>
<dbReference type="InterPro" id="IPR002835">
    <property type="entry name" value="CofC"/>
</dbReference>
<organism evidence="6 7">
    <name type="scientific">Candidatus Dormiibacter inghamiae</name>
    <dbReference type="NCBI Taxonomy" id="3127013"/>
    <lineage>
        <taxon>Bacteria</taxon>
        <taxon>Bacillati</taxon>
        <taxon>Candidatus Dormiibacterota</taxon>
        <taxon>Candidatus Dormibacteria</taxon>
        <taxon>Candidatus Dormibacterales</taxon>
        <taxon>Candidatus Dormibacteraceae</taxon>
        <taxon>Candidatus Dormiibacter</taxon>
    </lineage>
</organism>
<dbReference type="EMBL" id="JAEKNQ010000036">
    <property type="protein sequence ID" value="MBJ7603467.1"/>
    <property type="molecule type" value="Genomic_DNA"/>
</dbReference>
<dbReference type="AlphaFoldDB" id="A0A934KH57"/>
<dbReference type="RefSeq" id="WP_338179530.1">
    <property type="nucleotide sequence ID" value="NZ_JAEKNQ010000036.1"/>
</dbReference>
<dbReference type="GO" id="GO:0005525">
    <property type="term" value="F:GTP binding"/>
    <property type="evidence" value="ECO:0007669"/>
    <property type="project" value="UniProtKB-KW"/>
</dbReference>
<dbReference type="PANTHER" id="PTHR40392:SF1">
    <property type="entry name" value="2-PHOSPHO-L-LACTATE GUANYLYLTRANSFERASE"/>
    <property type="match status" value="1"/>
</dbReference>
<name>A0A934KH57_9BACT</name>
<keyword evidence="3" id="KW-0547">Nucleotide-binding</keyword>
<evidence type="ECO:0000313" key="7">
    <source>
        <dbReference type="Proteomes" id="UP000620075"/>
    </source>
</evidence>
<evidence type="ECO:0000256" key="4">
    <source>
        <dbReference type="ARBA" id="ARBA00023134"/>
    </source>
</evidence>